<feature type="region of interest" description="Disordered" evidence="1">
    <location>
        <begin position="80"/>
        <end position="99"/>
    </location>
</feature>
<protein>
    <submittedName>
        <fullName evidence="2">Uncharacterized protein</fullName>
    </submittedName>
</protein>
<dbReference type="AlphaFoldDB" id="A0AAV5AGR4"/>
<feature type="compositionally biased region" description="Basic and acidic residues" evidence="1">
    <location>
        <begin position="45"/>
        <end position="60"/>
    </location>
</feature>
<dbReference type="EMBL" id="BPWL01000008">
    <property type="protein sequence ID" value="GJJ12822.1"/>
    <property type="molecule type" value="Genomic_DNA"/>
</dbReference>
<proteinExistence type="predicted"/>
<comment type="caution">
    <text evidence="2">The sequence shown here is derived from an EMBL/GenBank/DDBJ whole genome shotgun (WGS) entry which is preliminary data.</text>
</comment>
<keyword evidence="3" id="KW-1185">Reference proteome</keyword>
<feature type="region of interest" description="Disordered" evidence="1">
    <location>
        <begin position="39"/>
        <end position="73"/>
    </location>
</feature>
<dbReference type="Proteomes" id="UP001050691">
    <property type="component" value="Unassembled WGS sequence"/>
</dbReference>
<evidence type="ECO:0000313" key="2">
    <source>
        <dbReference type="EMBL" id="GJJ12822.1"/>
    </source>
</evidence>
<evidence type="ECO:0000256" key="1">
    <source>
        <dbReference type="SAM" id="MobiDB-lite"/>
    </source>
</evidence>
<gene>
    <name evidence="2" type="ORF">Clacol_007067</name>
</gene>
<sequence length="136" mass="15293">MLPGRVSNLRHAVEVSMKLCRFCDFGQHSGLENEDVDWEGLFKNPADEESPKLDKDKGEAPPEFQESSLALPKATMDYNLSVPDSNDACEEEKLRRPGPEEELLKIQEQGVEALLEKKEIFRKGQALLSETEMDSG</sequence>
<evidence type="ECO:0000313" key="3">
    <source>
        <dbReference type="Proteomes" id="UP001050691"/>
    </source>
</evidence>
<accession>A0AAV5AGR4</accession>
<organism evidence="2 3">
    <name type="scientific">Clathrus columnatus</name>
    <dbReference type="NCBI Taxonomy" id="1419009"/>
    <lineage>
        <taxon>Eukaryota</taxon>
        <taxon>Fungi</taxon>
        <taxon>Dikarya</taxon>
        <taxon>Basidiomycota</taxon>
        <taxon>Agaricomycotina</taxon>
        <taxon>Agaricomycetes</taxon>
        <taxon>Phallomycetidae</taxon>
        <taxon>Phallales</taxon>
        <taxon>Clathraceae</taxon>
        <taxon>Clathrus</taxon>
    </lineage>
</organism>
<name>A0AAV5AGR4_9AGAM</name>
<reference evidence="2" key="1">
    <citation type="submission" date="2021-10" db="EMBL/GenBank/DDBJ databases">
        <title>De novo Genome Assembly of Clathrus columnatus (Basidiomycota, Fungi) Using Illumina and Nanopore Sequence Data.</title>
        <authorList>
            <person name="Ogiso-Tanaka E."/>
            <person name="Itagaki H."/>
            <person name="Hosoya T."/>
            <person name="Hosaka K."/>
        </authorList>
    </citation>
    <scope>NUCLEOTIDE SEQUENCE</scope>
    <source>
        <strain evidence="2">MO-923</strain>
    </source>
</reference>